<dbReference type="GO" id="GO:0005634">
    <property type="term" value="C:nucleus"/>
    <property type="evidence" value="ECO:0007669"/>
    <property type="project" value="UniProtKB-SubCell"/>
</dbReference>
<proteinExistence type="predicted"/>
<feature type="compositionally biased region" description="Polar residues" evidence="4">
    <location>
        <begin position="37"/>
        <end position="49"/>
    </location>
</feature>
<dbReference type="SMART" id="SM00356">
    <property type="entry name" value="ZnF_C3H1"/>
    <property type="match status" value="1"/>
</dbReference>
<dbReference type="InterPro" id="IPR051767">
    <property type="entry name" value="Nucleoporin_NUP42"/>
</dbReference>
<dbReference type="HOGENOM" id="CLU_509095_0_0_1"/>
<feature type="compositionally biased region" description="Polar residues" evidence="4">
    <location>
        <begin position="509"/>
        <end position="520"/>
    </location>
</feature>
<feature type="domain" description="C3H1-type" evidence="5">
    <location>
        <begin position="1"/>
        <end position="25"/>
    </location>
</feature>
<comment type="subcellular location">
    <subcellularLocation>
        <location evidence="1">Nucleus</location>
    </subcellularLocation>
</comment>
<dbReference type="GO" id="GO:0008270">
    <property type="term" value="F:zinc ion binding"/>
    <property type="evidence" value="ECO:0007669"/>
    <property type="project" value="UniProtKB-KW"/>
</dbReference>
<evidence type="ECO:0000259" key="5">
    <source>
        <dbReference type="PROSITE" id="PS50103"/>
    </source>
</evidence>
<feature type="region of interest" description="Disordered" evidence="4">
    <location>
        <begin position="487"/>
        <end position="549"/>
    </location>
</feature>
<keyword evidence="7" id="KW-1185">Reference proteome</keyword>
<feature type="compositionally biased region" description="Low complexity" evidence="4">
    <location>
        <begin position="223"/>
        <end position="246"/>
    </location>
</feature>
<dbReference type="STRING" id="1095629.A0A0C9X1G3"/>
<evidence type="ECO:0000256" key="4">
    <source>
        <dbReference type="SAM" id="MobiDB-lite"/>
    </source>
</evidence>
<reference evidence="6 7" key="1">
    <citation type="submission" date="2014-04" db="EMBL/GenBank/DDBJ databases">
        <authorList>
            <consortium name="DOE Joint Genome Institute"/>
            <person name="Kuo A."/>
            <person name="Kohler A."/>
            <person name="Nagy L.G."/>
            <person name="Floudas D."/>
            <person name="Copeland A."/>
            <person name="Barry K.W."/>
            <person name="Cichocki N."/>
            <person name="Veneault-Fourrey C."/>
            <person name="LaButti K."/>
            <person name="Lindquist E.A."/>
            <person name="Lipzen A."/>
            <person name="Lundell T."/>
            <person name="Morin E."/>
            <person name="Murat C."/>
            <person name="Sun H."/>
            <person name="Tunlid A."/>
            <person name="Henrissat B."/>
            <person name="Grigoriev I.V."/>
            <person name="Hibbett D.S."/>
            <person name="Martin F."/>
            <person name="Nordberg H.P."/>
            <person name="Cantor M.N."/>
            <person name="Hua S.X."/>
        </authorList>
    </citation>
    <scope>NUCLEOTIDE SEQUENCE [LARGE SCALE GENOMIC DNA]</scope>
    <source>
        <strain evidence="6 7">LaAM-08-1</strain>
    </source>
</reference>
<dbReference type="PANTHER" id="PTHR46527">
    <property type="entry name" value="NUCLEOPORIN-LIKE PROTEIN 2"/>
    <property type="match status" value="1"/>
</dbReference>
<dbReference type="Gene3D" id="2.30.30.1190">
    <property type="match status" value="1"/>
</dbReference>
<gene>
    <name evidence="6" type="ORF">K443DRAFT_680307</name>
</gene>
<keyword evidence="2" id="KW-0539">Nucleus</keyword>
<dbReference type="PROSITE" id="PS50103">
    <property type="entry name" value="ZF_C3H1"/>
    <property type="match status" value="1"/>
</dbReference>
<keyword evidence="3" id="KW-0863">Zinc-finger</keyword>
<dbReference type="PANTHER" id="PTHR46527:SF1">
    <property type="entry name" value="NUCLEOPORIN NUP42"/>
    <property type="match status" value="1"/>
</dbReference>
<dbReference type="InterPro" id="IPR000571">
    <property type="entry name" value="Znf_CCCH"/>
</dbReference>
<keyword evidence="3" id="KW-0479">Metal-binding</keyword>
<evidence type="ECO:0000313" key="6">
    <source>
        <dbReference type="EMBL" id="KIJ98940.1"/>
    </source>
</evidence>
<feature type="compositionally biased region" description="Polar residues" evidence="4">
    <location>
        <begin position="199"/>
        <end position="222"/>
    </location>
</feature>
<evidence type="ECO:0000256" key="2">
    <source>
        <dbReference type="ARBA" id="ARBA00023242"/>
    </source>
</evidence>
<feature type="region of interest" description="Disordered" evidence="4">
    <location>
        <begin position="22"/>
        <end position="60"/>
    </location>
</feature>
<dbReference type="AlphaFoldDB" id="A0A0C9X1G3"/>
<dbReference type="Proteomes" id="UP000054477">
    <property type="component" value="Unassembled WGS sequence"/>
</dbReference>
<sequence length="596" mass="59625">MAICSFFLKGNCRFGNTCRNEHPQPVNPNRQGGFGNQGWTNTRNSSSNAGAKPSLPFSTDSLKNDLTAQVDKPIWPLSSFAPSKHEPVLLGGLDESPEELRVKAVQAIAAGNVSEYLAYEANKISAAEQVYANARSNLTQAYDQAVKQSNLPALLASQNGAATSTATTSAFGSGTTSAFGSTTTPSAFGSTTTSAFGNTTPSAFGNTTTPSAFGSTSTPSAFGSTTTPPAFGSTTTPSAFGNTTTPSAFASTPSAFASSSSAFAPTTTQPSAFGSAITPSAFGSNTTTPVAFGSTNTTTSSAFGKSAFGQPTFGQASTPAASTNTTSAFGQPSAFGTPPAFGQPAASSVIKPATGAFSAFAGTTPTAFGAGASNTSNTTNSVGTGGGFSAFANANQQPSSFGAGAANGGGGSGAFGQSGFGTTPAQGTSVFGAPAPVTSAFGSTNTSTTSAFGQSAFGQTSQPSAFSAFGQNTGGGTNNAISAFGQPQQTTSAFTSSRSQSQSNAFQQTQPDLPVSSTPSIAKPAPAAKGPPDFLNAPSTFRPGLTPYDSQLPPNYTTILPGLAMEAFKATKFEWGKVPEWIPPVELRGPQGATFS</sequence>
<reference evidence="7" key="2">
    <citation type="submission" date="2015-01" db="EMBL/GenBank/DDBJ databases">
        <title>Evolutionary Origins and Diversification of the Mycorrhizal Mutualists.</title>
        <authorList>
            <consortium name="DOE Joint Genome Institute"/>
            <consortium name="Mycorrhizal Genomics Consortium"/>
            <person name="Kohler A."/>
            <person name="Kuo A."/>
            <person name="Nagy L.G."/>
            <person name="Floudas D."/>
            <person name="Copeland A."/>
            <person name="Barry K.W."/>
            <person name="Cichocki N."/>
            <person name="Veneault-Fourrey C."/>
            <person name="LaButti K."/>
            <person name="Lindquist E.A."/>
            <person name="Lipzen A."/>
            <person name="Lundell T."/>
            <person name="Morin E."/>
            <person name="Murat C."/>
            <person name="Riley R."/>
            <person name="Ohm R."/>
            <person name="Sun H."/>
            <person name="Tunlid A."/>
            <person name="Henrissat B."/>
            <person name="Grigoriev I.V."/>
            <person name="Hibbett D.S."/>
            <person name="Martin F."/>
        </authorList>
    </citation>
    <scope>NUCLEOTIDE SEQUENCE [LARGE SCALE GENOMIC DNA]</scope>
    <source>
        <strain evidence="7">LaAM-08-1</strain>
    </source>
</reference>
<evidence type="ECO:0000256" key="1">
    <source>
        <dbReference type="ARBA" id="ARBA00004123"/>
    </source>
</evidence>
<name>A0A0C9X1G3_9AGAR</name>
<evidence type="ECO:0000256" key="3">
    <source>
        <dbReference type="PROSITE-ProRule" id="PRU00723"/>
    </source>
</evidence>
<feature type="compositionally biased region" description="Low complexity" evidence="4">
    <location>
        <begin position="522"/>
        <end position="532"/>
    </location>
</feature>
<feature type="compositionally biased region" description="Low complexity" evidence="4">
    <location>
        <begin position="488"/>
        <end position="508"/>
    </location>
</feature>
<protein>
    <recommendedName>
        <fullName evidence="5">C3H1-type domain-containing protein</fullName>
    </recommendedName>
</protein>
<evidence type="ECO:0000313" key="7">
    <source>
        <dbReference type="Proteomes" id="UP000054477"/>
    </source>
</evidence>
<feature type="region of interest" description="Disordered" evidence="4">
    <location>
        <begin position="199"/>
        <end position="246"/>
    </location>
</feature>
<dbReference type="EMBL" id="KN838657">
    <property type="protein sequence ID" value="KIJ98940.1"/>
    <property type="molecule type" value="Genomic_DNA"/>
</dbReference>
<accession>A0A0C9X1G3</accession>
<keyword evidence="3" id="KW-0862">Zinc</keyword>
<organism evidence="6 7">
    <name type="scientific">Laccaria amethystina LaAM-08-1</name>
    <dbReference type="NCBI Taxonomy" id="1095629"/>
    <lineage>
        <taxon>Eukaryota</taxon>
        <taxon>Fungi</taxon>
        <taxon>Dikarya</taxon>
        <taxon>Basidiomycota</taxon>
        <taxon>Agaricomycotina</taxon>
        <taxon>Agaricomycetes</taxon>
        <taxon>Agaricomycetidae</taxon>
        <taxon>Agaricales</taxon>
        <taxon>Agaricineae</taxon>
        <taxon>Hydnangiaceae</taxon>
        <taxon>Laccaria</taxon>
    </lineage>
</organism>
<dbReference type="OrthoDB" id="20729at2759"/>
<feature type="zinc finger region" description="C3H1-type" evidence="3">
    <location>
        <begin position="1"/>
        <end position="25"/>
    </location>
</feature>